<evidence type="ECO:0000313" key="2">
    <source>
        <dbReference type="Proteomes" id="UP000605992"/>
    </source>
</evidence>
<accession>A0A8J3V8Z8</accession>
<keyword evidence="2" id="KW-1185">Reference proteome</keyword>
<proteinExistence type="predicted"/>
<evidence type="ECO:0000313" key="1">
    <source>
        <dbReference type="EMBL" id="GII56249.1"/>
    </source>
</evidence>
<gene>
    <name evidence="1" type="ORF">Pth03_46380</name>
</gene>
<comment type="caution">
    <text evidence="1">The sequence shown here is derived from an EMBL/GenBank/DDBJ whole genome shotgun (WGS) entry which is preliminary data.</text>
</comment>
<dbReference type="AlphaFoldDB" id="A0A8J3V8Z8"/>
<dbReference type="EMBL" id="BOOR01000034">
    <property type="protein sequence ID" value="GII56249.1"/>
    <property type="molecule type" value="Genomic_DNA"/>
</dbReference>
<organism evidence="1 2">
    <name type="scientific">Planotetraspora thailandica</name>
    <dbReference type="NCBI Taxonomy" id="487172"/>
    <lineage>
        <taxon>Bacteria</taxon>
        <taxon>Bacillati</taxon>
        <taxon>Actinomycetota</taxon>
        <taxon>Actinomycetes</taxon>
        <taxon>Streptosporangiales</taxon>
        <taxon>Streptosporangiaceae</taxon>
        <taxon>Planotetraspora</taxon>
    </lineage>
</organism>
<sequence>MSGWQQSGPVSPIWPPDRFEVRSARPIPDFRSAERYAFAPLAQEAVARMREAQIATQIQVIRLDDGVVLFDLAVGVEAPPETW</sequence>
<dbReference type="Proteomes" id="UP000605992">
    <property type="component" value="Unassembled WGS sequence"/>
</dbReference>
<name>A0A8J3V8Z8_9ACTN</name>
<reference evidence="1" key="1">
    <citation type="submission" date="2021-01" db="EMBL/GenBank/DDBJ databases">
        <title>Whole genome shotgun sequence of Planotetraspora thailandica NBRC 104271.</title>
        <authorList>
            <person name="Komaki H."/>
            <person name="Tamura T."/>
        </authorList>
    </citation>
    <scope>NUCLEOTIDE SEQUENCE</scope>
    <source>
        <strain evidence="1">NBRC 104271</strain>
    </source>
</reference>
<protein>
    <submittedName>
        <fullName evidence="1">Uncharacterized protein</fullName>
    </submittedName>
</protein>